<feature type="region of interest" description="Disordered" evidence="6">
    <location>
        <begin position="350"/>
        <end position="440"/>
    </location>
</feature>
<evidence type="ECO:0000256" key="7">
    <source>
        <dbReference type="SAM" id="Phobius"/>
    </source>
</evidence>
<proteinExistence type="inferred from homology"/>
<dbReference type="EMBL" id="QFRA01000018">
    <property type="protein sequence ID" value="PZR04320.1"/>
    <property type="molecule type" value="Genomic_DNA"/>
</dbReference>
<feature type="region of interest" description="Disordered" evidence="6">
    <location>
        <begin position="717"/>
        <end position="771"/>
    </location>
</feature>
<feature type="region of interest" description="Disordered" evidence="6">
    <location>
        <begin position="202"/>
        <end position="275"/>
    </location>
</feature>
<keyword evidence="7" id="KW-1133">Transmembrane helix</keyword>
<feature type="region of interest" description="Disordered" evidence="6">
    <location>
        <begin position="84"/>
        <end position="110"/>
    </location>
</feature>
<feature type="compositionally biased region" description="Low complexity" evidence="6">
    <location>
        <begin position="241"/>
        <end position="256"/>
    </location>
</feature>
<dbReference type="InterPro" id="IPR002186">
    <property type="entry name" value="Neocarzinostatin_fam"/>
</dbReference>
<gene>
    <name evidence="8" type="ORF">DI525_07435</name>
</gene>
<feature type="region of interest" description="Disordered" evidence="6">
    <location>
        <begin position="1"/>
        <end position="36"/>
    </location>
</feature>
<keyword evidence="7" id="KW-0472">Membrane</keyword>
<evidence type="ECO:0000256" key="1">
    <source>
        <dbReference type="ARBA" id="ARBA00010648"/>
    </source>
</evidence>
<evidence type="ECO:0000313" key="9">
    <source>
        <dbReference type="Proteomes" id="UP000249432"/>
    </source>
</evidence>
<feature type="transmembrane region" description="Helical" evidence="7">
    <location>
        <begin position="778"/>
        <end position="800"/>
    </location>
</feature>
<protein>
    <submittedName>
        <fullName evidence="8">Uncharacterized protein</fullName>
    </submittedName>
</protein>
<feature type="compositionally biased region" description="Low complexity" evidence="6">
    <location>
        <begin position="588"/>
        <end position="606"/>
    </location>
</feature>
<evidence type="ECO:0000256" key="6">
    <source>
        <dbReference type="SAM" id="MobiDB-lite"/>
    </source>
</evidence>
<feature type="region of interest" description="Disordered" evidence="6">
    <location>
        <begin position="568"/>
        <end position="626"/>
    </location>
</feature>
<evidence type="ECO:0000256" key="2">
    <source>
        <dbReference type="ARBA" id="ARBA00022529"/>
    </source>
</evidence>
<dbReference type="Gene3D" id="2.60.40.230">
    <property type="entry name" value="Neocarzinostatin-like"/>
    <property type="match status" value="4"/>
</dbReference>
<accession>A0A2W5SNY7</accession>
<feature type="compositionally biased region" description="Polar residues" evidence="6">
    <location>
        <begin position="609"/>
        <end position="626"/>
    </location>
</feature>
<feature type="compositionally biased region" description="Low complexity" evidence="6">
    <location>
        <begin position="407"/>
        <end position="424"/>
    </location>
</feature>
<dbReference type="GO" id="GO:0003677">
    <property type="term" value="F:DNA binding"/>
    <property type="evidence" value="ECO:0007669"/>
    <property type="project" value="UniProtKB-KW"/>
</dbReference>
<keyword evidence="2" id="KW-0929">Antimicrobial</keyword>
<dbReference type="AlphaFoldDB" id="A0A2W5SNY7"/>
<name>A0A2W5SNY7_9CORY</name>
<sequence>MPPRLTGEFMLPTGDHSETHAPSGSRNTSKKKHGRTAARALVASLSTVSLIGMGSAAAPAASAVDLSSLSDAINDLGFPGSPDLGRFLNSGGGDEQAQSPTLTLDKDKDISGGDTLKATGKGYKPGESIYVTQTIEKPASGYPKTYGKAVKVKADDQGNFTTDLTVDTKFRDVDCTTTQCYVASFTAFPKLFDRSQDAWTPISFRNGSPVTVDTEGGHYGNGGSDNKHSGQNDGGNSQPNSGSLGSTSSSGATVSVNKTTDLNPSGDTVRVEGKGFKTDGPGIYVGIAQDDQFSTTNPDAFGPDTKWVSKSKGNLNDDGSFSIDLPVSSTFGNANCKDNHCSIFTLAAHGSSDRSQDTATPVSFKGGVAKKEDGAVTPPATSGDGAASGGNDNGQAAPAVNPGGKGQSNNGNSGSAAPQGGAPAQPAPAPTGAHSSSGAAVTLSKTQNLNPSGDTIRVSGQGFKTSGNGVYVGIAQQNQFSTTNADVFGPGTVWVSNQKGNLNSDGSFSVDLPVSATFGSANCLTNACAVYTFAAHGSSDRSQDTATPVSFAGGVAASSAQQAARSVASGVSRSGGSGSGSSSGGYGVSQASGASGTSGQSRSGARVSVSRTTISPTGKTPVTVTGQGFKTGGNGVYVGVAEKSKFSFTDASVFGATNWVRPQQISSNGSFSTTLNIEPIFDGGNCIKNQCAIFTFAAHGSTDRSQDTVTDITVTGTQQEKASAVKAAEKKAEEKKKAEEGRKKAREAKKKNKNSQSSKDSDGNQAIDSENTSSDHGWLYGIIIGILGTLAIVFAALFCIEKRRNAAAHQPHSSNDDSADNE</sequence>
<keyword evidence="5" id="KW-1015">Disulfide bond</keyword>
<evidence type="ECO:0000256" key="4">
    <source>
        <dbReference type="ARBA" id="ARBA00023125"/>
    </source>
</evidence>
<dbReference type="GO" id="GO:0042742">
    <property type="term" value="P:defense response to bacterium"/>
    <property type="evidence" value="ECO:0007669"/>
    <property type="project" value="UniProtKB-KW"/>
</dbReference>
<evidence type="ECO:0000256" key="3">
    <source>
        <dbReference type="ARBA" id="ARBA00023022"/>
    </source>
</evidence>
<feature type="compositionally biased region" description="Gly residues" evidence="6">
    <location>
        <begin position="573"/>
        <end position="587"/>
    </location>
</feature>
<comment type="similarity">
    <text evidence="1">Belongs to the neocarzinostatin family.</text>
</comment>
<keyword evidence="7" id="KW-0812">Transmembrane</keyword>
<dbReference type="InterPro" id="IPR027273">
    <property type="entry name" value="Neocarzinostatin-like"/>
</dbReference>
<dbReference type="Pfam" id="PF00960">
    <property type="entry name" value="Neocarzinostat"/>
    <property type="match status" value="1"/>
</dbReference>
<feature type="compositionally biased region" description="Polar residues" evidence="6">
    <location>
        <begin position="257"/>
        <end position="266"/>
    </location>
</feature>
<evidence type="ECO:0000256" key="5">
    <source>
        <dbReference type="ARBA" id="ARBA00023157"/>
    </source>
</evidence>
<feature type="compositionally biased region" description="Basic residues" evidence="6">
    <location>
        <begin position="743"/>
        <end position="753"/>
    </location>
</feature>
<keyword evidence="4" id="KW-0238">DNA-binding</keyword>
<organism evidence="8 9">
    <name type="scientific">Corynebacterium kroppenstedtii</name>
    <dbReference type="NCBI Taxonomy" id="161879"/>
    <lineage>
        <taxon>Bacteria</taxon>
        <taxon>Bacillati</taxon>
        <taxon>Actinomycetota</taxon>
        <taxon>Actinomycetes</taxon>
        <taxon>Mycobacteriales</taxon>
        <taxon>Corynebacteriaceae</taxon>
        <taxon>Corynebacterium</taxon>
    </lineage>
</organism>
<dbReference type="Proteomes" id="UP000249432">
    <property type="component" value="Unassembled WGS sequence"/>
</dbReference>
<feature type="compositionally biased region" description="Polar residues" evidence="6">
    <location>
        <begin position="231"/>
        <end position="240"/>
    </location>
</feature>
<feature type="compositionally biased region" description="Basic and acidic residues" evidence="6">
    <location>
        <begin position="727"/>
        <end position="742"/>
    </location>
</feature>
<keyword evidence="3" id="KW-0044">Antibiotic</keyword>
<evidence type="ECO:0000313" key="8">
    <source>
        <dbReference type="EMBL" id="PZR04320.1"/>
    </source>
</evidence>
<reference evidence="8 9" key="1">
    <citation type="submission" date="2017-08" db="EMBL/GenBank/DDBJ databases">
        <title>Infants hospitalized years apart are colonized by the same room-sourced microbial strains.</title>
        <authorList>
            <person name="Brooks B."/>
            <person name="Olm M.R."/>
            <person name="Firek B.A."/>
            <person name="Baker R."/>
            <person name="Thomas B.C."/>
            <person name="Morowitz M.J."/>
            <person name="Banfield J.F."/>
        </authorList>
    </citation>
    <scope>NUCLEOTIDE SEQUENCE [LARGE SCALE GENOMIC DNA]</scope>
    <source>
        <strain evidence="8">S2_003_000_R1_3</strain>
    </source>
</reference>
<dbReference type="SUPFAM" id="SSF49319">
    <property type="entry name" value="Actinoxanthin-like"/>
    <property type="match status" value="3"/>
</dbReference>
<comment type="caution">
    <text evidence="8">The sequence shown here is derived from an EMBL/GenBank/DDBJ whole genome shotgun (WGS) entry which is preliminary data.</text>
</comment>